<gene>
    <name evidence="1" type="ORF">JKV55_05065</name>
</gene>
<protein>
    <submittedName>
        <fullName evidence="1">Glutaminyl-peptide cyclotransferase</fullName>
    </submittedName>
</protein>
<dbReference type="EMBL" id="JAERTZ010000013">
    <property type="protein sequence ID" value="MBL1376706.1"/>
    <property type="molecule type" value="Genomic_DNA"/>
</dbReference>
<sequence length="271" mass="30199">MTRVILLVCLLWWGPVRGMPPVERLEVEVLAVLPHDPGAFTQGLLHHQGYLYESTGLYGNSSLREVDPASGEVLRQLPLDPAFFGEGLALVEDRLIQLTWREGLALIWRLDDFRLVGAHQYGGEGWGLCFDGEALWMSDGSATLYQRDAHDFSLLAAVEVSLHGQPMMQLNELACVGDHVYANVWRRDQIVRIDKSTGRVDAEIDASALNPLSERPGGREAVLNGIAHDPERDEFYLTGKLWPTMFRVRFVPRPECASLHCLVPVTMAAGD</sequence>
<proteinExistence type="predicted"/>
<keyword evidence="2" id="KW-1185">Reference proteome</keyword>
<dbReference type="Pfam" id="PF05096">
    <property type="entry name" value="Glu_cyclase_2"/>
    <property type="match status" value="1"/>
</dbReference>
<evidence type="ECO:0000313" key="2">
    <source>
        <dbReference type="Proteomes" id="UP000638570"/>
    </source>
</evidence>
<evidence type="ECO:0000313" key="1">
    <source>
        <dbReference type="EMBL" id="MBL1376706.1"/>
    </source>
</evidence>
<dbReference type="Proteomes" id="UP000638570">
    <property type="component" value="Unassembled WGS sequence"/>
</dbReference>
<organism evidence="1 2">
    <name type="scientific">Zobellella iuensis</name>
    <dbReference type="NCBI Taxonomy" id="2803811"/>
    <lineage>
        <taxon>Bacteria</taxon>
        <taxon>Pseudomonadati</taxon>
        <taxon>Pseudomonadota</taxon>
        <taxon>Gammaproteobacteria</taxon>
        <taxon>Aeromonadales</taxon>
        <taxon>Aeromonadaceae</taxon>
        <taxon>Zobellella</taxon>
    </lineage>
</organism>
<dbReference type="InterPro" id="IPR015943">
    <property type="entry name" value="WD40/YVTN_repeat-like_dom_sf"/>
</dbReference>
<dbReference type="InterPro" id="IPR011044">
    <property type="entry name" value="Quino_amine_DH_bsu"/>
</dbReference>
<dbReference type="InterPro" id="IPR007788">
    <property type="entry name" value="QCT"/>
</dbReference>
<name>A0ABS1QPB0_9GAMM</name>
<dbReference type="PANTHER" id="PTHR31270">
    <property type="entry name" value="GLUTAMINYL-PEPTIDE CYCLOTRANSFERASE"/>
    <property type="match status" value="1"/>
</dbReference>
<dbReference type="SUPFAM" id="SSF50969">
    <property type="entry name" value="YVTN repeat-like/Quinoprotein amine dehydrogenase"/>
    <property type="match status" value="1"/>
</dbReference>
<accession>A0ABS1QPB0</accession>
<comment type="caution">
    <text evidence="1">The sequence shown here is derived from an EMBL/GenBank/DDBJ whole genome shotgun (WGS) entry which is preliminary data.</text>
</comment>
<reference evidence="2" key="1">
    <citation type="submission" date="2021-01" db="EMBL/GenBank/DDBJ databases">
        <title>Genome public.</title>
        <authorList>
            <person name="Liu C."/>
            <person name="Sun Q."/>
        </authorList>
    </citation>
    <scope>NUCLEOTIDE SEQUENCE [LARGE SCALE GENOMIC DNA]</scope>
    <source>
        <strain evidence="2">CGMCC 1.18722</strain>
    </source>
</reference>
<dbReference type="Gene3D" id="2.130.10.10">
    <property type="entry name" value="YVTN repeat-like/Quinoprotein amine dehydrogenase"/>
    <property type="match status" value="1"/>
</dbReference>
<dbReference type="PANTHER" id="PTHR31270:SF1">
    <property type="entry name" value="GLUTAMINYL-PEPTIDE CYCLOTRANSFERASE"/>
    <property type="match status" value="1"/>
</dbReference>
<dbReference type="RefSeq" id="WP_202082828.1">
    <property type="nucleotide sequence ID" value="NZ_JAERTZ010000013.1"/>
</dbReference>